<protein>
    <submittedName>
        <fullName evidence="3">Uncharacterized protein</fullName>
    </submittedName>
</protein>
<evidence type="ECO:0000256" key="1">
    <source>
        <dbReference type="SAM" id="MobiDB-lite"/>
    </source>
</evidence>
<name>A0AAU7XD05_9HYPH</name>
<gene>
    <name evidence="3" type="ORF">ABS361_04855</name>
</gene>
<proteinExistence type="predicted"/>
<reference evidence="3" key="1">
    <citation type="submission" date="2024-06" db="EMBL/GenBank/DDBJ databases">
        <title>Methylostella associata gen. nov., sp. nov., a novel Ancalomicrobiaceae-affiliated facultatively methylotrophic bacteria that feed on methanotrophs of the genus Methylococcus.</title>
        <authorList>
            <person name="Saltykova V."/>
            <person name="Danilova O.V."/>
            <person name="Oshkin I.Y."/>
            <person name="Belova S.E."/>
            <person name="Pimenov N.V."/>
            <person name="Dedysh S.N."/>
        </authorList>
    </citation>
    <scope>NUCLEOTIDE SEQUENCE</scope>
    <source>
        <strain evidence="3">S20</strain>
    </source>
</reference>
<dbReference type="EMBL" id="CP158568">
    <property type="protein sequence ID" value="XBY45611.1"/>
    <property type="molecule type" value="Genomic_DNA"/>
</dbReference>
<organism evidence="3">
    <name type="scientific">Methyloraptor flagellatus</name>
    <dbReference type="NCBI Taxonomy" id="3162530"/>
    <lineage>
        <taxon>Bacteria</taxon>
        <taxon>Pseudomonadati</taxon>
        <taxon>Pseudomonadota</taxon>
        <taxon>Alphaproteobacteria</taxon>
        <taxon>Hyphomicrobiales</taxon>
        <taxon>Ancalomicrobiaceae</taxon>
        <taxon>Methyloraptor</taxon>
    </lineage>
</organism>
<evidence type="ECO:0000313" key="3">
    <source>
        <dbReference type="EMBL" id="XBY45611.1"/>
    </source>
</evidence>
<sequence length="117" mass="12144">MARRPFSIVSPRAVLVAVGAALALLLAGQPEASAGTRPCRTGADGRPVPLGCKPAATQAPVRPEEGGPVSALTFKDRQPARPKPETDADGRSVYRFQDGTTVTIGGSVQVEVLGRIR</sequence>
<dbReference type="AlphaFoldDB" id="A0AAU7XD05"/>
<feature type="signal peptide" evidence="2">
    <location>
        <begin position="1"/>
        <end position="34"/>
    </location>
</feature>
<feature type="compositionally biased region" description="Basic and acidic residues" evidence="1">
    <location>
        <begin position="74"/>
        <end position="91"/>
    </location>
</feature>
<evidence type="ECO:0000256" key="2">
    <source>
        <dbReference type="SAM" id="SignalP"/>
    </source>
</evidence>
<feature type="region of interest" description="Disordered" evidence="1">
    <location>
        <begin position="32"/>
        <end position="91"/>
    </location>
</feature>
<dbReference type="KEGG" id="mflg:ABS361_04855"/>
<feature type="chain" id="PRO_5043851577" evidence="2">
    <location>
        <begin position="35"/>
        <end position="117"/>
    </location>
</feature>
<keyword evidence="2" id="KW-0732">Signal</keyword>
<dbReference type="RefSeq" id="WP_407050703.1">
    <property type="nucleotide sequence ID" value="NZ_CP158568.1"/>
</dbReference>
<accession>A0AAU7XD05</accession>